<evidence type="ECO:0000313" key="6">
    <source>
        <dbReference type="EMBL" id="REF30319.1"/>
    </source>
</evidence>
<dbReference type="InterPro" id="IPR004843">
    <property type="entry name" value="Calcineurin-like_PHP"/>
</dbReference>
<dbReference type="InterPro" id="IPR029052">
    <property type="entry name" value="Metallo-depent_PP-like"/>
</dbReference>
<dbReference type="Proteomes" id="UP000256253">
    <property type="component" value="Unassembled WGS sequence"/>
</dbReference>
<dbReference type="GO" id="GO:0046872">
    <property type="term" value="F:metal ion binding"/>
    <property type="evidence" value="ECO:0007669"/>
    <property type="project" value="UniProtKB-KW"/>
</dbReference>
<evidence type="ECO:0000313" key="7">
    <source>
        <dbReference type="Proteomes" id="UP000256253"/>
    </source>
</evidence>
<keyword evidence="1" id="KW-0479">Metal-binding</keyword>
<comment type="similarity">
    <text evidence="4">Belongs to the cyclic nucleotide phosphodiesterase class-III family.</text>
</comment>
<feature type="domain" description="Calcineurin-like phosphoesterase" evidence="5">
    <location>
        <begin position="10"/>
        <end position="208"/>
    </location>
</feature>
<dbReference type="OrthoDB" id="5241795at2"/>
<dbReference type="RefSeq" id="WP_115924149.1">
    <property type="nucleotide sequence ID" value="NZ_QTUA01000001.1"/>
</dbReference>
<keyword evidence="3" id="KW-0408">Iron</keyword>
<evidence type="ECO:0000256" key="4">
    <source>
        <dbReference type="ARBA" id="ARBA00025742"/>
    </source>
</evidence>
<evidence type="ECO:0000256" key="3">
    <source>
        <dbReference type="ARBA" id="ARBA00023004"/>
    </source>
</evidence>
<dbReference type="SUPFAM" id="SSF56300">
    <property type="entry name" value="Metallo-dependent phosphatases"/>
    <property type="match status" value="1"/>
</dbReference>
<reference evidence="6 7" key="1">
    <citation type="submission" date="2018-08" db="EMBL/GenBank/DDBJ databases">
        <title>Sequencing the genomes of 1000 actinobacteria strains.</title>
        <authorList>
            <person name="Klenk H.-P."/>
        </authorList>
    </citation>
    <scope>NUCLEOTIDE SEQUENCE [LARGE SCALE GENOMIC DNA]</scope>
    <source>
        <strain evidence="6 7">DSM 22967</strain>
    </source>
</reference>
<evidence type="ECO:0000256" key="1">
    <source>
        <dbReference type="ARBA" id="ARBA00022723"/>
    </source>
</evidence>
<dbReference type="Pfam" id="PF00149">
    <property type="entry name" value="Metallophos"/>
    <property type="match status" value="1"/>
</dbReference>
<dbReference type="PANTHER" id="PTHR42988:SF2">
    <property type="entry name" value="CYCLIC NUCLEOTIDE PHOSPHODIESTERASE CBUA0032-RELATED"/>
    <property type="match status" value="1"/>
</dbReference>
<keyword evidence="2" id="KW-0378">Hydrolase</keyword>
<evidence type="ECO:0000259" key="5">
    <source>
        <dbReference type="Pfam" id="PF00149"/>
    </source>
</evidence>
<dbReference type="Gene3D" id="3.60.21.10">
    <property type="match status" value="1"/>
</dbReference>
<gene>
    <name evidence="6" type="ORF">DFJ65_1323</name>
</gene>
<proteinExistence type="inferred from homology"/>
<organism evidence="6 7">
    <name type="scientific">Calidifontibacter indicus</name>
    <dbReference type="NCBI Taxonomy" id="419650"/>
    <lineage>
        <taxon>Bacteria</taxon>
        <taxon>Bacillati</taxon>
        <taxon>Actinomycetota</taxon>
        <taxon>Actinomycetes</taxon>
        <taxon>Micrococcales</taxon>
        <taxon>Dermacoccaceae</taxon>
        <taxon>Calidifontibacter</taxon>
    </lineage>
</organism>
<dbReference type="PANTHER" id="PTHR42988">
    <property type="entry name" value="PHOSPHOHYDROLASE"/>
    <property type="match status" value="1"/>
</dbReference>
<protein>
    <submittedName>
        <fullName evidence="6">3',5'-cyclic AMP phosphodiesterase CpdA</fullName>
    </submittedName>
</protein>
<name>A0A3D9ULX3_9MICO</name>
<dbReference type="EMBL" id="QTUA01000001">
    <property type="protein sequence ID" value="REF30319.1"/>
    <property type="molecule type" value="Genomic_DNA"/>
</dbReference>
<accession>A0A3D9ULX3</accession>
<dbReference type="AlphaFoldDB" id="A0A3D9ULX3"/>
<comment type="caution">
    <text evidence="6">The sequence shown here is derived from an EMBL/GenBank/DDBJ whole genome shotgun (WGS) entry which is preliminary data.</text>
</comment>
<sequence length="305" mass="32485">MRFGPEPTHTIAHLSDPHLLADGRLLHAAVDVTDNLRRTLAQVECTGRRIDALVFTGDLTDLGEPEAYAVLRDVVGECAARLGCEVVWVMGNHDERAPYARGLFDVETAGQPQPPQDRVYDLRGLRVIALDSTVDGYHHGGLDPDQIAWLRNELAQSAEHGSLLALHHPPLVSAVDLMNVIGLDDQDEFADAIAGTDVRGILAGHLHHSSHGTFAGVPVSVAAASCYSLDGGAPDGTLIGVDGRQGFDLVDVYPHGLVHTHIPLGSPPTISGFGVEVEDALAALDPVARREAFSSKSSTWKPPAQ</sequence>
<keyword evidence="7" id="KW-1185">Reference proteome</keyword>
<dbReference type="GO" id="GO:0016787">
    <property type="term" value="F:hydrolase activity"/>
    <property type="evidence" value="ECO:0007669"/>
    <property type="project" value="UniProtKB-KW"/>
</dbReference>
<dbReference type="InterPro" id="IPR050884">
    <property type="entry name" value="CNP_phosphodiesterase-III"/>
</dbReference>
<evidence type="ECO:0000256" key="2">
    <source>
        <dbReference type="ARBA" id="ARBA00022801"/>
    </source>
</evidence>